<dbReference type="eggNOG" id="ENOG502S4AG">
    <property type="taxonomic scope" value="Eukaryota"/>
</dbReference>
<accession>G5B4N3</accession>
<dbReference type="InParanoid" id="G5B4N3"/>
<feature type="compositionally biased region" description="Polar residues" evidence="1">
    <location>
        <begin position="105"/>
        <end position="121"/>
    </location>
</feature>
<reference evidence="2 3" key="1">
    <citation type="journal article" date="2011" name="Nature">
        <title>Genome sequencing reveals insights into physiology and longevity of the naked mole rat.</title>
        <authorList>
            <person name="Kim E.B."/>
            <person name="Fang X."/>
            <person name="Fushan A.A."/>
            <person name="Huang Z."/>
            <person name="Lobanov A.V."/>
            <person name="Han L."/>
            <person name="Marino S.M."/>
            <person name="Sun X."/>
            <person name="Turanov A.A."/>
            <person name="Yang P."/>
            <person name="Yim S.H."/>
            <person name="Zhao X."/>
            <person name="Kasaikina M.V."/>
            <person name="Stoletzki N."/>
            <person name="Peng C."/>
            <person name="Polak P."/>
            <person name="Xiong Z."/>
            <person name="Kiezun A."/>
            <person name="Zhu Y."/>
            <person name="Chen Y."/>
            <person name="Kryukov G.V."/>
            <person name="Zhang Q."/>
            <person name="Peshkin L."/>
            <person name="Yang L."/>
            <person name="Bronson R.T."/>
            <person name="Buffenstein R."/>
            <person name="Wang B."/>
            <person name="Han C."/>
            <person name="Li Q."/>
            <person name="Chen L."/>
            <person name="Zhao W."/>
            <person name="Sunyaev S.R."/>
            <person name="Park T.J."/>
            <person name="Zhang G."/>
            <person name="Wang J."/>
            <person name="Gladyshev V.N."/>
        </authorList>
    </citation>
    <scope>NUCLEOTIDE SEQUENCE [LARGE SCALE GENOMIC DNA]</scope>
</reference>
<feature type="compositionally biased region" description="Polar residues" evidence="1">
    <location>
        <begin position="203"/>
        <end position="219"/>
    </location>
</feature>
<dbReference type="AlphaFoldDB" id="G5B4N3"/>
<feature type="compositionally biased region" description="Basic and acidic residues" evidence="1">
    <location>
        <begin position="136"/>
        <end position="147"/>
    </location>
</feature>
<name>G5B4N3_HETGA</name>
<evidence type="ECO:0000256" key="1">
    <source>
        <dbReference type="SAM" id="MobiDB-lite"/>
    </source>
</evidence>
<feature type="compositionally biased region" description="Low complexity" evidence="1">
    <location>
        <begin position="68"/>
        <end position="94"/>
    </location>
</feature>
<evidence type="ECO:0000313" key="2">
    <source>
        <dbReference type="EMBL" id="EHB04244.1"/>
    </source>
</evidence>
<dbReference type="STRING" id="10181.G5B4N3"/>
<feature type="compositionally biased region" description="Low complexity" evidence="1">
    <location>
        <begin position="160"/>
        <end position="180"/>
    </location>
</feature>
<feature type="compositionally biased region" description="Low complexity" evidence="1">
    <location>
        <begin position="9"/>
        <end position="25"/>
    </location>
</feature>
<sequence length="265" mass="26602">MDKRDKAKAGAAARAPASRPPGHSTPRPPGSPRPPPPVTAAALRVLGAAGATGRRPLAERGGGGGGAEAAARGGTTRSAGTGPRSPASRPPAAGRGERPPAKTPGQVSVTSQARASGTSRSGPVGQKGLQAPAEEPVARGKAPEAPRKSAVSSGVRRDSAGPASGAPSAAAARRTRAIGAEVGFPRPAPSTRQRPPTEVPRRSGSSATERSSAADSSPTGRRPPSVEGLQKRALGERSQMLLFQKLVSLLVSREGDVGHRTLAPY</sequence>
<dbReference type="Proteomes" id="UP000006813">
    <property type="component" value="Unassembled WGS sequence"/>
</dbReference>
<dbReference type="PANTHER" id="PTHR22427">
    <property type="entry name" value="GH15728P"/>
    <property type="match status" value="1"/>
</dbReference>
<protein>
    <submittedName>
        <fullName evidence="2">Uncharacterized protein</fullName>
    </submittedName>
</protein>
<proteinExistence type="predicted"/>
<evidence type="ECO:0000313" key="3">
    <source>
        <dbReference type="Proteomes" id="UP000006813"/>
    </source>
</evidence>
<organism evidence="2 3">
    <name type="scientific">Heterocephalus glaber</name>
    <name type="common">Naked mole rat</name>
    <dbReference type="NCBI Taxonomy" id="10181"/>
    <lineage>
        <taxon>Eukaryota</taxon>
        <taxon>Metazoa</taxon>
        <taxon>Chordata</taxon>
        <taxon>Craniata</taxon>
        <taxon>Vertebrata</taxon>
        <taxon>Euteleostomi</taxon>
        <taxon>Mammalia</taxon>
        <taxon>Eutheria</taxon>
        <taxon>Euarchontoglires</taxon>
        <taxon>Glires</taxon>
        <taxon>Rodentia</taxon>
        <taxon>Hystricomorpha</taxon>
        <taxon>Bathyergidae</taxon>
        <taxon>Heterocephalus</taxon>
    </lineage>
</organism>
<feature type="compositionally biased region" description="Low complexity" evidence="1">
    <location>
        <begin position="39"/>
        <end position="55"/>
    </location>
</feature>
<dbReference type="PANTHER" id="PTHR22427:SF8">
    <property type="entry name" value="PROLINE-RICH PROTEIN 36"/>
    <property type="match status" value="1"/>
</dbReference>
<feature type="region of interest" description="Disordered" evidence="1">
    <location>
        <begin position="1"/>
        <end position="232"/>
    </location>
</feature>
<feature type="compositionally biased region" description="Pro residues" evidence="1">
    <location>
        <begin position="26"/>
        <end position="38"/>
    </location>
</feature>
<dbReference type="EMBL" id="JH168477">
    <property type="protein sequence ID" value="EHB04244.1"/>
    <property type="molecule type" value="Genomic_DNA"/>
</dbReference>
<gene>
    <name evidence="2" type="ORF">GW7_02482</name>
</gene>